<name>A0A067JC62_JATCU</name>
<evidence type="ECO:0000313" key="6">
    <source>
        <dbReference type="EMBL" id="KDP21441.1"/>
    </source>
</evidence>
<keyword evidence="7" id="KW-1185">Reference proteome</keyword>
<evidence type="ECO:0008006" key="8">
    <source>
        <dbReference type="Google" id="ProtNLM"/>
    </source>
</evidence>
<evidence type="ECO:0000256" key="2">
    <source>
        <dbReference type="ARBA" id="ARBA00022741"/>
    </source>
</evidence>
<evidence type="ECO:0000256" key="1">
    <source>
        <dbReference type="ARBA" id="ARBA00022448"/>
    </source>
</evidence>
<organism evidence="6 7">
    <name type="scientific">Jatropha curcas</name>
    <name type="common">Barbados nut</name>
    <dbReference type="NCBI Taxonomy" id="180498"/>
    <lineage>
        <taxon>Eukaryota</taxon>
        <taxon>Viridiplantae</taxon>
        <taxon>Streptophyta</taxon>
        <taxon>Embryophyta</taxon>
        <taxon>Tracheophyta</taxon>
        <taxon>Spermatophyta</taxon>
        <taxon>Magnoliopsida</taxon>
        <taxon>eudicotyledons</taxon>
        <taxon>Gunneridae</taxon>
        <taxon>Pentapetalae</taxon>
        <taxon>rosids</taxon>
        <taxon>fabids</taxon>
        <taxon>Malpighiales</taxon>
        <taxon>Euphorbiaceae</taxon>
        <taxon>Crotonoideae</taxon>
        <taxon>Jatropheae</taxon>
        <taxon>Jatropha</taxon>
    </lineage>
</organism>
<dbReference type="Proteomes" id="UP000027138">
    <property type="component" value="Unassembled WGS sequence"/>
</dbReference>
<dbReference type="GO" id="GO:0017004">
    <property type="term" value="P:cytochrome complex assembly"/>
    <property type="evidence" value="ECO:0007669"/>
    <property type="project" value="InterPro"/>
</dbReference>
<dbReference type="GO" id="GO:0022857">
    <property type="term" value="F:transmembrane transporter activity"/>
    <property type="evidence" value="ECO:0007669"/>
    <property type="project" value="InterPro"/>
</dbReference>
<dbReference type="GO" id="GO:0005524">
    <property type="term" value="F:ATP binding"/>
    <property type="evidence" value="ECO:0007669"/>
    <property type="project" value="UniProtKB-KW"/>
</dbReference>
<evidence type="ECO:0000256" key="5">
    <source>
        <dbReference type="ARBA" id="ARBA00023136"/>
    </source>
</evidence>
<dbReference type="Gene3D" id="3.40.50.300">
    <property type="entry name" value="P-loop containing nucleotide triphosphate hydrolases"/>
    <property type="match status" value="1"/>
</dbReference>
<dbReference type="AlphaFoldDB" id="A0A067JC62"/>
<dbReference type="PANTHER" id="PTHR43499">
    <property type="entry name" value="ABC TRANSPORTER I FAMILY MEMBER 1"/>
    <property type="match status" value="1"/>
</dbReference>
<dbReference type="InterPro" id="IPR005895">
    <property type="entry name" value="ABC_transptr_haem_export_CcmA"/>
</dbReference>
<keyword evidence="2" id="KW-0547">Nucleotide-binding</keyword>
<dbReference type="OrthoDB" id="66620at2759"/>
<keyword evidence="1" id="KW-0813">Transport</keyword>
<keyword evidence="5" id="KW-0472">Membrane</keyword>
<dbReference type="SUPFAM" id="SSF52540">
    <property type="entry name" value="P-loop containing nucleoside triphosphate hydrolases"/>
    <property type="match status" value="1"/>
</dbReference>
<dbReference type="EMBL" id="KK915662">
    <property type="protein sequence ID" value="KDP21441.1"/>
    <property type="molecule type" value="Genomic_DNA"/>
</dbReference>
<evidence type="ECO:0000256" key="3">
    <source>
        <dbReference type="ARBA" id="ARBA00022840"/>
    </source>
</evidence>
<keyword evidence="3" id="KW-0067">ATP-binding</keyword>
<protein>
    <recommendedName>
        <fullName evidence="8">ABC transporter domain-containing protein</fullName>
    </recommendedName>
</protein>
<gene>
    <name evidence="6" type="ORF">JCGZ_21912</name>
</gene>
<dbReference type="STRING" id="180498.A0A067JC62"/>
<evidence type="ECO:0000313" key="7">
    <source>
        <dbReference type="Proteomes" id="UP000027138"/>
    </source>
</evidence>
<proteinExistence type="predicted"/>
<dbReference type="PANTHER" id="PTHR43499:SF1">
    <property type="entry name" value="ABC TRANSPORTER I FAMILY MEMBER 1"/>
    <property type="match status" value="1"/>
</dbReference>
<sequence>MSLRKPALPRILRQCLLLEKCPTNLATWALVVTTSFVCWLDCLSLLQVRSLWNGHDVTESGVFRQYKLQLNWLSSKMPLKKSLLSLTMFSGLSKPAIDLMGLRRSAREARMLSMSQGKRLQFARLLAIDRPIWFLDEPSVALDDEGVKLLENIIPEHRKKGGIVFVATQLPTETEDAMNLRLPPRFLRRMTLENMLDQAEIS</sequence>
<keyword evidence="4" id="KW-1278">Translocase</keyword>
<dbReference type="InterPro" id="IPR027417">
    <property type="entry name" value="P-loop_NTPase"/>
</dbReference>
<reference evidence="6 7" key="1">
    <citation type="journal article" date="2014" name="PLoS ONE">
        <title>Global Analysis of Gene Expression Profiles in Physic Nut (Jatropha curcas L.) Seedlings Exposed to Salt Stress.</title>
        <authorList>
            <person name="Zhang L."/>
            <person name="Zhang C."/>
            <person name="Wu P."/>
            <person name="Chen Y."/>
            <person name="Li M."/>
            <person name="Jiang H."/>
            <person name="Wu G."/>
        </authorList>
    </citation>
    <scope>NUCLEOTIDE SEQUENCE [LARGE SCALE GENOMIC DNA]</scope>
    <source>
        <strain evidence="7">cv. GZQX0401</strain>
        <tissue evidence="6">Young leaves</tissue>
    </source>
</reference>
<evidence type="ECO:0000256" key="4">
    <source>
        <dbReference type="ARBA" id="ARBA00022967"/>
    </source>
</evidence>
<accession>A0A067JC62</accession>